<dbReference type="RefSeq" id="WP_211338159.1">
    <property type="nucleotide sequence ID" value="NZ_RAPN01000004.1"/>
</dbReference>
<proteinExistence type="inferred from homology"/>
<reference evidence="3 4" key="1">
    <citation type="submission" date="2018-09" db="EMBL/GenBank/DDBJ databases">
        <title>Genomic Encyclopedia of Archaeal and Bacterial Type Strains, Phase II (KMG-II): from individual species to whole genera.</title>
        <authorList>
            <person name="Goeker M."/>
        </authorList>
    </citation>
    <scope>NUCLEOTIDE SEQUENCE [LARGE SCALE GENOMIC DNA]</scope>
    <source>
        <strain evidence="3 4">DSM 27148</strain>
    </source>
</reference>
<dbReference type="EMBL" id="RAPN01000004">
    <property type="protein sequence ID" value="RKD86471.1"/>
    <property type="molecule type" value="Genomic_DNA"/>
</dbReference>
<evidence type="ECO:0000313" key="3">
    <source>
        <dbReference type="EMBL" id="RKD86471.1"/>
    </source>
</evidence>
<dbReference type="InterPro" id="IPR013538">
    <property type="entry name" value="ASHA1/2-like_C"/>
</dbReference>
<evidence type="ECO:0000313" key="4">
    <source>
        <dbReference type="Proteomes" id="UP000283387"/>
    </source>
</evidence>
<accession>A0A419VWJ1</accession>
<dbReference type="InterPro" id="IPR023393">
    <property type="entry name" value="START-like_dom_sf"/>
</dbReference>
<gene>
    <name evidence="3" type="ORF">BC643_4164</name>
</gene>
<evidence type="ECO:0000256" key="1">
    <source>
        <dbReference type="ARBA" id="ARBA00006817"/>
    </source>
</evidence>
<dbReference type="Gene3D" id="3.30.530.20">
    <property type="match status" value="1"/>
</dbReference>
<dbReference type="AlphaFoldDB" id="A0A419VWJ1"/>
<evidence type="ECO:0000259" key="2">
    <source>
        <dbReference type="Pfam" id="PF08327"/>
    </source>
</evidence>
<dbReference type="CDD" id="cd08897">
    <property type="entry name" value="SRPBCC_CalC_Aha1-like_4"/>
    <property type="match status" value="1"/>
</dbReference>
<feature type="domain" description="Activator of Hsp90 ATPase homologue 1/2-like C-terminal" evidence="2">
    <location>
        <begin position="15"/>
        <end position="137"/>
    </location>
</feature>
<dbReference type="Proteomes" id="UP000283387">
    <property type="component" value="Unassembled WGS sequence"/>
</dbReference>
<keyword evidence="4" id="KW-1185">Reference proteome</keyword>
<name>A0A419VWJ1_9BACT</name>
<dbReference type="SUPFAM" id="SSF55961">
    <property type="entry name" value="Bet v1-like"/>
    <property type="match status" value="1"/>
</dbReference>
<sequence length="144" mass="16092">MGTQQTIITVQTKVNVPVEKAWFYFTTPSAVTRWNHASDDWHCPAATSELKPGGKFCYTMASKDGSMSFDFEGTYTEVIPHKSLKYEIADGRKVSVLFKETNGETEVLTTFDAENQNPADMQQAGWQAILDSFKAFAEKSYGRG</sequence>
<comment type="caution">
    <text evidence="3">The sequence shown here is derived from an EMBL/GenBank/DDBJ whole genome shotgun (WGS) entry which is preliminary data.</text>
</comment>
<organism evidence="3 4">
    <name type="scientific">Mangrovibacterium diazotrophicum</name>
    <dbReference type="NCBI Taxonomy" id="1261403"/>
    <lineage>
        <taxon>Bacteria</taxon>
        <taxon>Pseudomonadati</taxon>
        <taxon>Bacteroidota</taxon>
        <taxon>Bacteroidia</taxon>
        <taxon>Marinilabiliales</taxon>
        <taxon>Prolixibacteraceae</taxon>
        <taxon>Mangrovibacterium</taxon>
    </lineage>
</organism>
<protein>
    <submittedName>
        <fullName evidence="3">Uncharacterized protein YndB with AHSA1/START domain</fullName>
    </submittedName>
</protein>
<comment type="similarity">
    <text evidence="1">Belongs to the AHA1 family.</text>
</comment>
<dbReference type="Pfam" id="PF08327">
    <property type="entry name" value="AHSA1"/>
    <property type="match status" value="1"/>
</dbReference>